<proteinExistence type="predicted"/>
<dbReference type="Pfam" id="PF03372">
    <property type="entry name" value="Exo_endo_phos"/>
    <property type="match status" value="1"/>
</dbReference>
<name>A0A5E4PTW8_9NEOP</name>
<dbReference type="InterPro" id="IPR005135">
    <property type="entry name" value="Endo/exonuclease/phosphatase"/>
</dbReference>
<evidence type="ECO:0000313" key="2">
    <source>
        <dbReference type="EMBL" id="VVC88341.1"/>
    </source>
</evidence>
<dbReference type="Proteomes" id="UP000324832">
    <property type="component" value="Unassembled WGS sequence"/>
</dbReference>
<dbReference type="SUPFAM" id="SSF56219">
    <property type="entry name" value="DNase I-like"/>
    <property type="match status" value="1"/>
</dbReference>
<reference evidence="2 3" key="1">
    <citation type="submission" date="2017-07" db="EMBL/GenBank/DDBJ databases">
        <authorList>
            <person name="Talla V."/>
            <person name="Backstrom N."/>
        </authorList>
    </citation>
    <scope>NUCLEOTIDE SEQUENCE [LARGE SCALE GENOMIC DNA]</scope>
</reference>
<sequence>MAELRIVFWNADGLSSQKARLFKTLLSQRRVDIGLISETHLRPVDKLKVSGYYVYREDHASPIWTAYRGLAVLVRRNVIQQLLPVPQLQTSYALGVEICIERQPTRVFRRRTDSQWLMSAPCWTRCCPRCRGRLQRETHGV</sequence>
<keyword evidence="3" id="KW-1185">Reference proteome</keyword>
<protein>
    <recommendedName>
        <fullName evidence="1">Endonuclease/exonuclease/phosphatase domain-containing protein</fullName>
    </recommendedName>
</protein>
<dbReference type="EMBL" id="FZQP02000296">
    <property type="protein sequence ID" value="VVC88341.1"/>
    <property type="molecule type" value="Genomic_DNA"/>
</dbReference>
<gene>
    <name evidence="2" type="ORF">LSINAPIS_LOCUS1737</name>
</gene>
<accession>A0A5E4PTW8</accession>
<dbReference type="Gene3D" id="3.60.10.10">
    <property type="entry name" value="Endonuclease/exonuclease/phosphatase"/>
    <property type="match status" value="1"/>
</dbReference>
<dbReference type="GO" id="GO:0003824">
    <property type="term" value="F:catalytic activity"/>
    <property type="evidence" value="ECO:0007669"/>
    <property type="project" value="InterPro"/>
</dbReference>
<evidence type="ECO:0000313" key="3">
    <source>
        <dbReference type="Proteomes" id="UP000324832"/>
    </source>
</evidence>
<organism evidence="2 3">
    <name type="scientific">Leptidea sinapis</name>
    <dbReference type="NCBI Taxonomy" id="189913"/>
    <lineage>
        <taxon>Eukaryota</taxon>
        <taxon>Metazoa</taxon>
        <taxon>Ecdysozoa</taxon>
        <taxon>Arthropoda</taxon>
        <taxon>Hexapoda</taxon>
        <taxon>Insecta</taxon>
        <taxon>Pterygota</taxon>
        <taxon>Neoptera</taxon>
        <taxon>Endopterygota</taxon>
        <taxon>Lepidoptera</taxon>
        <taxon>Glossata</taxon>
        <taxon>Ditrysia</taxon>
        <taxon>Papilionoidea</taxon>
        <taxon>Pieridae</taxon>
        <taxon>Dismorphiinae</taxon>
        <taxon>Leptidea</taxon>
    </lineage>
</organism>
<evidence type="ECO:0000259" key="1">
    <source>
        <dbReference type="Pfam" id="PF03372"/>
    </source>
</evidence>
<dbReference type="AlphaFoldDB" id="A0A5E4PTW8"/>
<feature type="domain" description="Endonuclease/exonuclease/phosphatase" evidence="1">
    <location>
        <begin position="9"/>
        <end position="119"/>
    </location>
</feature>
<dbReference type="InterPro" id="IPR036691">
    <property type="entry name" value="Endo/exonu/phosph_ase_sf"/>
</dbReference>